<feature type="transmembrane region" description="Helical" evidence="6">
    <location>
        <begin position="299"/>
        <end position="326"/>
    </location>
</feature>
<proteinExistence type="predicted"/>
<sequence length="774" mass="86578">MKLFYKLLRDIKQSAGQFLSFVLVIAVGSFFYTGLATLSNNLSTYTEAYFEEHNLSDLNIFYREISLEEIAKLRHMEGIQKLEGRYTIDASEAFEGYQTTLKLHSIPANNDINTLAMIEGNPPASKDGIVLDSRYAKEHHYTIGDKVVIQVNNKELKFTISGLGENVEHTKKNSTQDHKNYGVAYVAEESIAEIAGRLFYNELVVDAKEGYDIHQLGRSIEEQSAGLSYLGQESKESLFSYSLLKETLHNNGLMSKVIPLVLFLIEAIILFLAMSRMIESQRNQVGIMKALGVKNSSIMLHYMGYPVLVGIVGAIAGYVVSALVFVPYIEMSNARSYSLPGIQFALTYHLIVPPIIVSSLFGVLACYLSGRKLLKERAAQAMRPKPPKSMKAIIIERIPGLWSRLPYSYKLVFRNIFLNKRKVLASSVGVMVSTILLITAFGTQASLQKVAGQFQQVYTYDLRVDYKTEEALNEAELPAGIKSHYALSVMPIALKAGDQTEKASLVVTEKDNGLVHFYDEKDNPLYLNDQGVFVPKSYADHYNIAAGDTIQIVFSGAEMGDKAVEMKVLQISTQYSTPSFYVTPDYLSSFGVAYKPTTLLVKADPSAQLESVRSYFQQNQDVVSIYDTDDLRKEARYILQQNSFVFIMFIICAVILSFGAIYTISSINIFERNRELATLKVLGYYKSKIYRLIFSENVIITTLAVLVAFPICGYVYELVVKALSSTHQQIPDQLNIGIVLMAALAAYCLTIAANLMLRRKVSRIDMIESLKGLE</sequence>
<evidence type="ECO:0000256" key="4">
    <source>
        <dbReference type="ARBA" id="ARBA00022989"/>
    </source>
</evidence>
<feature type="transmembrane region" description="Helical" evidence="6">
    <location>
        <begin position="691"/>
        <end position="716"/>
    </location>
</feature>
<feature type="domain" description="ABC3 transporter permease C-terminal" evidence="7">
    <location>
        <begin position="257"/>
        <end position="369"/>
    </location>
</feature>
<evidence type="ECO:0000259" key="7">
    <source>
        <dbReference type="Pfam" id="PF02687"/>
    </source>
</evidence>
<feature type="transmembrane region" description="Helical" evidence="6">
    <location>
        <begin position="346"/>
        <end position="368"/>
    </location>
</feature>
<accession>A0A1A5YF50</accession>
<comment type="subcellular location">
    <subcellularLocation>
        <location evidence="1">Cell membrane</location>
        <topology evidence="1">Multi-pass membrane protein</topology>
    </subcellularLocation>
</comment>
<keyword evidence="4 6" id="KW-1133">Transmembrane helix</keyword>
<gene>
    <name evidence="8" type="ORF">A7K91_11765</name>
</gene>
<comment type="caution">
    <text evidence="8">The sequence shown here is derived from an EMBL/GenBank/DDBJ whole genome shotgun (WGS) entry which is preliminary data.</text>
</comment>
<evidence type="ECO:0000313" key="8">
    <source>
        <dbReference type="EMBL" id="OBR64202.1"/>
    </source>
</evidence>
<evidence type="ECO:0000256" key="3">
    <source>
        <dbReference type="ARBA" id="ARBA00022692"/>
    </source>
</evidence>
<organism evidence="8 9">
    <name type="scientific">Paenibacillus oryzae</name>
    <dbReference type="NCBI Taxonomy" id="1844972"/>
    <lineage>
        <taxon>Bacteria</taxon>
        <taxon>Bacillati</taxon>
        <taxon>Bacillota</taxon>
        <taxon>Bacilli</taxon>
        <taxon>Bacillales</taxon>
        <taxon>Paenibacillaceae</taxon>
        <taxon>Paenibacillus</taxon>
    </lineage>
</organism>
<evidence type="ECO:0000256" key="6">
    <source>
        <dbReference type="SAM" id="Phobius"/>
    </source>
</evidence>
<keyword evidence="9" id="KW-1185">Reference proteome</keyword>
<dbReference type="InterPro" id="IPR003838">
    <property type="entry name" value="ABC3_permease_C"/>
</dbReference>
<evidence type="ECO:0000256" key="2">
    <source>
        <dbReference type="ARBA" id="ARBA00022475"/>
    </source>
</evidence>
<dbReference type="Pfam" id="PF02687">
    <property type="entry name" value="FtsX"/>
    <property type="match status" value="2"/>
</dbReference>
<dbReference type="PANTHER" id="PTHR30287">
    <property type="entry name" value="MEMBRANE COMPONENT OF PREDICTED ABC SUPERFAMILY METABOLITE UPTAKE TRANSPORTER"/>
    <property type="match status" value="1"/>
</dbReference>
<feature type="transmembrane region" description="Helical" evidence="6">
    <location>
        <begin position="736"/>
        <end position="757"/>
    </location>
</feature>
<evidence type="ECO:0000256" key="1">
    <source>
        <dbReference type="ARBA" id="ARBA00004651"/>
    </source>
</evidence>
<dbReference type="OrthoDB" id="5137249at2"/>
<dbReference type="STRING" id="1844972.A7K91_11765"/>
<dbReference type="InterPro" id="IPR038766">
    <property type="entry name" value="Membrane_comp_ABC_pdt"/>
</dbReference>
<feature type="transmembrane region" description="Helical" evidence="6">
    <location>
        <begin position="257"/>
        <end position="278"/>
    </location>
</feature>
<dbReference type="GO" id="GO:0005886">
    <property type="term" value="C:plasma membrane"/>
    <property type="evidence" value="ECO:0007669"/>
    <property type="project" value="UniProtKB-SubCell"/>
</dbReference>
<keyword evidence="3 6" id="KW-0812">Transmembrane</keyword>
<evidence type="ECO:0000313" key="9">
    <source>
        <dbReference type="Proteomes" id="UP000092024"/>
    </source>
</evidence>
<reference evidence="8 9" key="1">
    <citation type="submission" date="2016-05" db="EMBL/GenBank/DDBJ databases">
        <title>Paenibacillus oryzae. sp. nov., isolated from the rice root.</title>
        <authorList>
            <person name="Zhang J."/>
            <person name="Zhang X."/>
        </authorList>
    </citation>
    <scope>NUCLEOTIDE SEQUENCE [LARGE SCALE GENOMIC DNA]</scope>
    <source>
        <strain evidence="8 9">1DrF-4</strain>
    </source>
</reference>
<name>A0A1A5YF50_9BACL</name>
<protein>
    <submittedName>
        <fullName evidence="8">ABC transporter permease</fullName>
    </submittedName>
</protein>
<dbReference type="AlphaFoldDB" id="A0A1A5YF50"/>
<feature type="transmembrane region" description="Helical" evidence="6">
    <location>
        <begin position="423"/>
        <end position="442"/>
    </location>
</feature>
<keyword evidence="5 6" id="KW-0472">Membrane</keyword>
<dbReference type="PANTHER" id="PTHR30287:SF1">
    <property type="entry name" value="INNER MEMBRANE PROTEIN"/>
    <property type="match status" value="1"/>
</dbReference>
<dbReference type="RefSeq" id="WP_068684638.1">
    <property type="nucleotide sequence ID" value="NZ_LYPA01000065.1"/>
</dbReference>
<evidence type="ECO:0000256" key="5">
    <source>
        <dbReference type="ARBA" id="ARBA00023136"/>
    </source>
</evidence>
<dbReference type="Proteomes" id="UP000092024">
    <property type="component" value="Unassembled WGS sequence"/>
</dbReference>
<feature type="domain" description="ABC3 transporter permease C-terminal" evidence="7">
    <location>
        <begin position="647"/>
        <end position="760"/>
    </location>
</feature>
<feature type="transmembrane region" description="Helical" evidence="6">
    <location>
        <begin position="21"/>
        <end position="38"/>
    </location>
</feature>
<dbReference type="EMBL" id="LYPA01000065">
    <property type="protein sequence ID" value="OBR64202.1"/>
    <property type="molecule type" value="Genomic_DNA"/>
</dbReference>
<feature type="transmembrane region" description="Helical" evidence="6">
    <location>
        <begin position="644"/>
        <end position="670"/>
    </location>
</feature>
<keyword evidence="2" id="KW-1003">Cell membrane</keyword>